<gene>
    <name evidence="3" type="ORF">DXH47_03910</name>
</gene>
<dbReference type="InterPro" id="IPR010330">
    <property type="entry name" value="CoiA_nuc"/>
</dbReference>
<accession>A0A4Q0VIE6</accession>
<evidence type="ECO:0000313" key="4">
    <source>
        <dbReference type="Proteomes" id="UP000290602"/>
    </source>
</evidence>
<dbReference type="RefSeq" id="WP_129031759.1">
    <property type="nucleotide sequence ID" value="NZ_CP059603.1"/>
</dbReference>
<keyword evidence="4" id="KW-1185">Reference proteome</keyword>
<dbReference type="OrthoDB" id="3784230at2"/>
<dbReference type="Pfam" id="PF25164">
    <property type="entry name" value="CoiA_N"/>
    <property type="match status" value="1"/>
</dbReference>
<organism evidence="3 4">
    <name type="scientific">Levilactobacillus suantsaii</name>
    <dbReference type="NCBI Taxonomy" id="2292255"/>
    <lineage>
        <taxon>Bacteria</taxon>
        <taxon>Bacillati</taxon>
        <taxon>Bacillota</taxon>
        <taxon>Bacilli</taxon>
        <taxon>Lactobacillales</taxon>
        <taxon>Lactobacillaceae</taxon>
        <taxon>Levilactobacillus</taxon>
    </lineage>
</organism>
<dbReference type="InterPro" id="IPR057253">
    <property type="entry name" value="CoiA-like_N"/>
</dbReference>
<name>A0A4Q0VIE6_9LACO</name>
<reference evidence="3 4" key="1">
    <citation type="submission" date="2018-08" db="EMBL/GenBank/DDBJ databases">
        <title>Lactobacillus suantsai sp. nov., isolated from traditional fermented suan-tsai in Taiwan.</title>
        <authorList>
            <person name="Huang C.-H."/>
        </authorList>
    </citation>
    <scope>NUCLEOTIDE SEQUENCE [LARGE SCALE GENOMIC DNA]</scope>
    <source>
        <strain evidence="3 4">BCRC 12945</strain>
    </source>
</reference>
<comment type="caution">
    <text evidence="3">The sequence shown here is derived from an EMBL/GenBank/DDBJ whole genome shotgun (WGS) entry which is preliminary data.</text>
</comment>
<evidence type="ECO:0000313" key="3">
    <source>
        <dbReference type="EMBL" id="RXI79198.1"/>
    </source>
</evidence>
<feature type="domain" description="Competence protein CoiA-like N-terminal" evidence="2">
    <location>
        <begin position="17"/>
        <end position="53"/>
    </location>
</feature>
<dbReference type="Pfam" id="PF06054">
    <property type="entry name" value="CoiA_nuc"/>
    <property type="match status" value="1"/>
</dbReference>
<proteinExistence type="predicted"/>
<dbReference type="AlphaFoldDB" id="A0A4Q0VIE6"/>
<feature type="domain" description="Competence protein CoiA nuclease-like" evidence="1">
    <location>
        <begin position="58"/>
        <end position="181"/>
    </location>
</feature>
<sequence length="351" mass="39700">MLIAELAHHLIDARAATRRPDYRCPACHGPVRLHRGQQVGPYFAHLPASPCRLAGEGETAEHLRGKRQLATFFASWGLTTLERVLPAIQQRADVWVDRATQPVAVEFQCSPLSVHGVTHRTAGYHRLGCYPLWVLGHRYAHQKLNWSLLERFMTWLPRWELCLLFWDVTTNRLRVVHHLYQDAAGRYGGQTTVVGSVAALMVGPTHMVTYPSLDLAAVQRRWTRQLARSAPALRPIQEQVYLTGHHLLGFPLAFATTAITPPFLGRGLLLWRIVFGTWLFATTAPLTQQRVTALAHRSFCLVAAHDQAVRVQVPHLCDHLRTQFLAELTTAGYLRATATGWVICRQPQWRH</sequence>
<dbReference type="Proteomes" id="UP000290602">
    <property type="component" value="Unassembled WGS sequence"/>
</dbReference>
<evidence type="ECO:0000259" key="1">
    <source>
        <dbReference type="Pfam" id="PF06054"/>
    </source>
</evidence>
<dbReference type="EMBL" id="QXIL01000005">
    <property type="protein sequence ID" value="RXI79198.1"/>
    <property type="molecule type" value="Genomic_DNA"/>
</dbReference>
<protein>
    <submittedName>
        <fullName evidence="3">Competence protein</fullName>
    </submittedName>
</protein>
<evidence type="ECO:0000259" key="2">
    <source>
        <dbReference type="Pfam" id="PF25164"/>
    </source>
</evidence>